<dbReference type="Pfam" id="PF12725">
    <property type="entry name" value="DUF3810"/>
    <property type="match status" value="1"/>
</dbReference>
<keyword evidence="1" id="KW-0812">Transmembrane</keyword>
<organism evidence="2 3">
    <name type="scientific">Proteiniclasticum sediminis</name>
    <dbReference type="NCBI Taxonomy" id="2804028"/>
    <lineage>
        <taxon>Bacteria</taxon>
        <taxon>Bacillati</taxon>
        <taxon>Bacillota</taxon>
        <taxon>Clostridia</taxon>
        <taxon>Eubacteriales</taxon>
        <taxon>Clostridiaceae</taxon>
        <taxon>Proteiniclasticum</taxon>
    </lineage>
</organism>
<dbReference type="RefSeq" id="WP_211800383.1">
    <property type="nucleotide sequence ID" value="NZ_JAGSCS010000005.1"/>
</dbReference>
<accession>A0A941HPT7</accession>
<gene>
    <name evidence="2" type="ORF">KCG48_05380</name>
</gene>
<comment type="caution">
    <text evidence="2">The sequence shown here is derived from an EMBL/GenBank/DDBJ whole genome shotgun (WGS) entry which is preliminary data.</text>
</comment>
<protein>
    <submittedName>
        <fullName evidence="2">DUF3810 domain-containing protein</fullName>
    </submittedName>
</protein>
<evidence type="ECO:0000313" key="2">
    <source>
        <dbReference type="EMBL" id="MBR0575771.1"/>
    </source>
</evidence>
<dbReference type="EMBL" id="JAGSCS010000005">
    <property type="protein sequence ID" value="MBR0575771.1"/>
    <property type="molecule type" value="Genomic_DNA"/>
</dbReference>
<evidence type="ECO:0000256" key="1">
    <source>
        <dbReference type="SAM" id="Phobius"/>
    </source>
</evidence>
<feature type="transmembrane region" description="Helical" evidence="1">
    <location>
        <begin position="12"/>
        <end position="31"/>
    </location>
</feature>
<sequence length="367" mass="41284">MGIFRKKKSGLLSEGYLWMAMAALLYGFSLWTRRSPALLEQIYPARINRWIIRLLSQLTGIFPFSVGELFLYVHVFLAVFLLLRFVMKLFGEGAFTLLYRTVSYGAMLYVVFMLVFGLNYNRASVREAVGLEKAYYTAVELKELNRALIARANALRAQVAEDEKGVFTLKESTEATLKKAQAGYDALGDSLKVYQGTYGRPKGVFLSEPMNYTGITGVFMPFTGEANVNVKGPDLLYPATILHEMAHQRGIAYEDEANYLSFVVSTAHPEVNFQYSGTVLALMSSMNALYRADNKAFTELYGTYSEGLRRDMKAYREFYIPYEGKVEKAATQVNDTYLKSNGQTSGVSSYGEMVNLLLEQFVQKGSL</sequence>
<evidence type="ECO:0000313" key="3">
    <source>
        <dbReference type="Proteomes" id="UP000675379"/>
    </source>
</evidence>
<keyword evidence="1" id="KW-1133">Transmembrane helix</keyword>
<dbReference type="InterPro" id="IPR024294">
    <property type="entry name" value="DUF3810"/>
</dbReference>
<proteinExistence type="predicted"/>
<feature type="transmembrane region" description="Helical" evidence="1">
    <location>
        <begin position="98"/>
        <end position="118"/>
    </location>
</feature>
<name>A0A941HPT7_9CLOT</name>
<keyword evidence="3" id="KW-1185">Reference proteome</keyword>
<feature type="transmembrane region" description="Helical" evidence="1">
    <location>
        <begin position="69"/>
        <end position="86"/>
    </location>
</feature>
<reference evidence="2" key="1">
    <citation type="submission" date="2021-04" db="EMBL/GenBank/DDBJ databases">
        <title>Proteiniclasticum sedimins sp. nov., an obligate anaerobic bacterium isolated from anaerobic sludge.</title>
        <authorList>
            <person name="Liu J."/>
        </authorList>
    </citation>
    <scope>NUCLEOTIDE SEQUENCE</scope>
    <source>
        <strain evidence="2">BAD-10</strain>
    </source>
</reference>
<dbReference type="Proteomes" id="UP000675379">
    <property type="component" value="Unassembled WGS sequence"/>
</dbReference>
<keyword evidence="1" id="KW-0472">Membrane</keyword>
<dbReference type="AlphaFoldDB" id="A0A941HPT7"/>